<evidence type="ECO:0000256" key="1">
    <source>
        <dbReference type="SAM" id="Coils"/>
    </source>
</evidence>
<name>A0A1H3UC95_9PSED</name>
<dbReference type="RefSeq" id="WP_069786444.1">
    <property type="nucleotide sequence ID" value="NZ_FNOX01000013.1"/>
</dbReference>
<gene>
    <name evidence="2" type="ORF">SAMN05216247_113221</name>
</gene>
<reference evidence="2 3" key="1">
    <citation type="submission" date="2016-10" db="EMBL/GenBank/DDBJ databases">
        <authorList>
            <person name="de Groot N.N."/>
        </authorList>
    </citation>
    <scope>NUCLEOTIDE SEQUENCE [LARGE SCALE GENOMIC DNA]</scope>
    <source>
        <strain evidence="2 3">ICMP 14252</strain>
    </source>
</reference>
<organism evidence="2 3">
    <name type="scientific">Pseudomonas salomonii</name>
    <dbReference type="NCBI Taxonomy" id="191391"/>
    <lineage>
        <taxon>Bacteria</taxon>
        <taxon>Pseudomonadati</taxon>
        <taxon>Pseudomonadota</taxon>
        <taxon>Gammaproteobacteria</taxon>
        <taxon>Pseudomonadales</taxon>
        <taxon>Pseudomonadaceae</taxon>
        <taxon>Pseudomonas</taxon>
    </lineage>
</organism>
<dbReference type="AlphaFoldDB" id="A0A1H3UC95"/>
<accession>A0A1H3UC95</accession>
<dbReference type="EMBL" id="FNOX01000013">
    <property type="protein sequence ID" value="SDZ60053.1"/>
    <property type="molecule type" value="Genomic_DNA"/>
</dbReference>
<keyword evidence="1" id="KW-0175">Coiled coil</keyword>
<dbReference type="Proteomes" id="UP000182902">
    <property type="component" value="Unassembled WGS sequence"/>
</dbReference>
<evidence type="ECO:0000313" key="2">
    <source>
        <dbReference type="EMBL" id="SDZ60053.1"/>
    </source>
</evidence>
<sequence>MSKLLDLLAQQKSLEAQIESLKADANEAKVLDLVGELDALREKHGYNEADFVGVVLSYYKVETPAKTGKSVSENAPKAPKEPTTKYKVEIDGVEFILKKSKQGIASQAMKDKGFKTYSLFLADLMQKHEVDTFEDLIDKLKAEKI</sequence>
<feature type="coiled-coil region" evidence="1">
    <location>
        <begin position="4"/>
        <end position="31"/>
    </location>
</feature>
<evidence type="ECO:0000313" key="3">
    <source>
        <dbReference type="Proteomes" id="UP000182902"/>
    </source>
</evidence>
<proteinExistence type="predicted"/>
<protein>
    <submittedName>
        <fullName evidence="2">Uncharacterized protein</fullName>
    </submittedName>
</protein>